<evidence type="ECO:0000313" key="2">
    <source>
        <dbReference type="Proteomes" id="UP000192391"/>
    </source>
</evidence>
<dbReference type="KEGG" id="elim:B2M23_11350"/>
<dbReference type="RefSeq" id="WP_038354091.1">
    <property type="nucleotide sequence ID" value="NZ_CP019962.1"/>
</dbReference>
<organism evidence="1 2">
    <name type="scientific">Eubacterium limosum</name>
    <dbReference type="NCBI Taxonomy" id="1736"/>
    <lineage>
        <taxon>Bacteria</taxon>
        <taxon>Bacillati</taxon>
        <taxon>Bacillota</taxon>
        <taxon>Clostridia</taxon>
        <taxon>Eubacteriales</taxon>
        <taxon>Eubacteriaceae</taxon>
        <taxon>Eubacterium</taxon>
    </lineage>
</organism>
<gene>
    <name evidence="1" type="ORF">B2M23_11350</name>
</gene>
<proteinExistence type="predicted"/>
<name>A0AAC9W3C1_EUBLI</name>
<sequence>MITGEKVTLEIYAEGPPDAMGDPSVVAVTEDIENVLVEPGATDNLSSVSNRPDGDIAEYKLHIPKGYERYVFRGCRFKVRGEWMEVIGNPTYYTPENTPGDWNYPVEVKRCDG</sequence>
<dbReference type="Proteomes" id="UP000192391">
    <property type="component" value="Chromosome"/>
</dbReference>
<accession>A0AAC9W3C1</accession>
<reference evidence="2" key="1">
    <citation type="journal article" date="2017" name="Sci. Rep.">
        <title>Determination of the Genome and Primary Transcriptome of Syngas Fermenting Eubacterium limosum ATCC 8486.</title>
        <authorList>
            <person name="Song Y."/>
            <person name="Shin J."/>
            <person name="Jeong Y."/>
            <person name="Jin S."/>
            <person name="Lee J.K."/>
            <person name="Kim D.R."/>
            <person name="Kim S.C."/>
            <person name="Cho S."/>
            <person name="Cho B.K."/>
        </authorList>
    </citation>
    <scope>NUCLEOTIDE SEQUENCE [LARGE SCALE GENOMIC DNA]</scope>
    <source>
        <strain evidence="2">ATCC 8486</strain>
    </source>
</reference>
<evidence type="ECO:0000313" key="1">
    <source>
        <dbReference type="EMBL" id="ARD66101.1"/>
    </source>
</evidence>
<dbReference type="AlphaFoldDB" id="A0AAC9W3C1"/>
<dbReference type="EMBL" id="CP019962">
    <property type="protein sequence ID" value="ARD66101.1"/>
    <property type="molecule type" value="Genomic_DNA"/>
</dbReference>
<protein>
    <submittedName>
        <fullName evidence="1">Uncharacterized protein</fullName>
    </submittedName>
</protein>